<dbReference type="InterPro" id="IPR026988">
    <property type="entry name" value="YaaC-like"/>
</dbReference>
<dbReference type="KEGG" id="jeo:JMA_00180"/>
<proteinExistence type="predicted"/>
<dbReference type="HOGENOM" id="CLU_067499_0_0_9"/>
<dbReference type="STRING" id="1508404.JMA_00180"/>
<dbReference type="Proteomes" id="UP000031449">
    <property type="component" value="Chromosome"/>
</dbReference>
<reference evidence="1 2" key="1">
    <citation type="submission" date="2014-08" db="EMBL/GenBank/DDBJ databases">
        <title>Complete genome of a marine bacteria Jeotgalibacillus malaysiensis.</title>
        <authorList>
            <person name="Yaakop A.S."/>
            <person name="Chan K.-G."/>
            <person name="Goh K.M."/>
        </authorList>
    </citation>
    <scope>NUCLEOTIDE SEQUENCE [LARGE SCALE GENOMIC DNA]</scope>
    <source>
        <strain evidence="1 2">D5</strain>
    </source>
</reference>
<evidence type="ECO:0000313" key="1">
    <source>
        <dbReference type="EMBL" id="AJD89335.1"/>
    </source>
</evidence>
<dbReference type="EMBL" id="CP009416">
    <property type="protein sequence ID" value="AJD89335.1"/>
    <property type="molecule type" value="Genomic_DNA"/>
</dbReference>
<dbReference type="BioCyc" id="JESP1508404:G14D9-9199-MONOMER"/>
<accession>A0A0B5AG77</accession>
<dbReference type="OrthoDB" id="2380109at2"/>
<organism evidence="1 2">
    <name type="scientific">Jeotgalibacillus malaysiensis</name>
    <dbReference type="NCBI Taxonomy" id="1508404"/>
    <lineage>
        <taxon>Bacteria</taxon>
        <taxon>Bacillati</taxon>
        <taxon>Bacillota</taxon>
        <taxon>Bacilli</taxon>
        <taxon>Bacillales</taxon>
        <taxon>Caryophanaceae</taxon>
        <taxon>Jeotgalibacillus</taxon>
    </lineage>
</organism>
<dbReference type="AlphaFoldDB" id="A0A0B5AG77"/>
<dbReference type="Pfam" id="PF14175">
    <property type="entry name" value="YaaC"/>
    <property type="match status" value="2"/>
</dbReference>
<gene>
    <name evidence="1" type="ORF">JMA_00180</name>
</gene>
<evidence type="ECO:0000313" key="2">
    <source>
        <dbReference type="Proteomes" id="UP000031449"/>
    </source>
</evidence>
<protein>
    <submittedName>
        <fullName evidence="1">Uncharacterized protein</fullName>
    </submittedName>
</protein>
<name>A0A0B5AG77_9BACL</name>
<keyword evidence="2" id="KW-1185">Reference proteome</keyword>
<sequence>MTSDFDWNHYLPLYTKHYVIQHLYKCYSIEGFDHADDLATKKAASICAHIEHAERFYHQSAQSSVCIRPVLKFYGMTHLFKAAITMKDPFHPEKSNQLAHGVSSRKIKKRHYSFLEDTVKIQKHGLYTTFSEKLLHCTPLPITCTMQHLFNSLHDEYSTLHLLQAHYLILYNLSMLARYETEWWHTCMTYKETLDYPVIKSFLTDSAQQVPEEMKKFLLE</sequence>